<name>A0A4U9ZAN2_STRAP</name>
<organism evidence="1 2">
    <name type="scientific">Streptococcus anginosus</name>
    <dbReference type="NCBI Taxonomy" id="1328"/>
    <lineage>
        <taxon>Bacteria</taxon>
        <taxon>Bacillati</taxon>
        <taxon>Bacillota</taxon>
        <taxon>Bacilli</taxon>
        <taxon>Lactobacillales</taxon>
        <taxon>Streptococcaceae</taxon>
        <taxon>Streptococcus</taxon>
        <taxon>Streptococcus anginosus group</taxon>
    </lineage>
</organism>
<protein>
    <submittedName>
        <fullName evidence="1">Uncharacterized protein</fullName>
    </submittedName>
</protein>
<proteinExistence type="predicted"/>
<gene>
    <name evidence="1" type="ORF">NCTC11062_01214</name>
</gene>
<evidence type="ECO:0000313" key="2">
    <source>
        <dbReference type="Proteomes" id="UP000403538"/>
    </source>
</evidence>
<reference evidence="1 2" key="1">
    <citation type="submission" date="2019-05" db="EMBL/GenBank/DDBJ databases">
        <authorList>
            <consortium name="Pathogen Informatics"/>
        </authorList>
    </citation>
    <scope>NUCLEOTIDE SEQUENCE [LARGE SCALE GENOMIC DNA]</scope>
    <source>
        <strain evidence="1 2">NCTC11062</strain>
    </source>
</reference>
<accession>A0A4U9ZAN2</accession>
<dbReference type="AlphaFoldDB" id="A0A4U9ZAN2"/>
<dbReference type="EMBL" id="CABEID010000001">
    <property type="protein sequence ID" value="VTS37513.1"/>
    <property type="molecule type" value="Genomic_DNA"/>
</dbReference>
<dbReference type="Proteomes" id="UP000403538">
    <property type="component" value="Unassembled WGS sequence"/>
</dbReference>
<evidence type="ECO:0000313" key="1">
    <source>
        <dbReference type="EMBL" id="VTS37513.1"/>
    </source>
</evidence>
<sequence>MEESKHPMLEIPKKQNIPLFYNLYSRLLFQMQAETRKSS</sequence>